<sequence length="306" mass="34256">MKFKKVLFMLGLGLLSSTAVAQDKDYSGAELFTNETQMYGKYEARMMMATGSGLVSSMFLYHNDSYKGDPEPWVEVDIEILGKAPGKFQSNIITGNAAKQITSEKHHDLPGNANEGYHTYGMEWTPNYVAWFIDGVQVRKTMTDSNDTKNQVAALIREQGLRFNLWSSEVTSWVGEWNDAILPVHQYINWVKVYTYTPGAGENGSDFTLAWTDDFDTFDDSRWGAGNWTFDKNRVTMSPDNVNVQDGTLILSLTKAGQEGFTGVVPVDTDNTAIRKSKSVNSVGASYPEYLSTFDLIGRYKGEKKR</sequence>
<evidence type="ECO:0000256" key="6">
    <source>
        <dbReference type="SAM" id="SignalP"/>
    </source>
</evidence>
<evidence type="ECO:0000256" key="5">
    <source>
        <dbReference type="PIRSR" id="PIRSR608264-1"/>
    </source>
</evidence>
<dbReference type="InterPro" id="IPR008264">
    <property type="entry name" value="Beta_glucanase"/>
</dbReference>
<proteinExistence type="inferred from homology"/>
<feature type="signal peptide" evidence="6">
    <location>
        <begin position="1"/>
        <end position="21"/>
    </location>
</feature>
<dbReference type="Pfam" id="PF00722">
    <property type="entry name" value="Glyco_hydro_16"/>
    <property type="match status" value="1"/>
</dbReference>
<feature type="chain" id="PRO_5014624440" evidence="6">
    <location>
        <begin position="22"/>
        <end position="306"/>
    </location>
</feature>
<keyword evidence="9" id="KW-1185">Reference proteome</keyword>
<keyword evidence="4" id="KW-0326">Glycosidase</keyword>
<dbReference type="AlphaFoldDB" id="A0A2M9A548"/>
<dbReference type="EMBL" id="PGEX01000001">
    <property type="protein sequence ID" value="PJJ40757.1"/>
    <property type="molecule type" value="Genomic_DNA"/>
</dbReference>
<dbReference type="PROSITE" id="PS51762">
    <property type="entry name" value="GH16_2"/>
    <property type="match status" value="1"/>
</dbReference>
<evidence type="ECO:0000259" key="7">
    <source>
        <dbReference type="PROSITE" id="PS51762"/>
    </source>
</evidence>
<dbReference type="InterPro" id="IPR013320">
    <property type="entry name" value="ConA-like_dom_sf"/>
</dbReference>
<dbReference type="SUPFAM" id="SSF49899">
    <property type="entry name" value="Concanavalin A-like lectins/glucanases"/>
    <property type="match status" value="1"/>
</dbReference>
<dbReference type="InterPro" id="IPR050546">
    <property type="entry name" value="Glycosyl_Hydrlase_16"/>
</dbReference>
<feature type="active site" description="Proton donor" evidence="5">
    <location>
        <position position="79"/>
    </location>
</feature>
<dbReference type="Gene3D" id="2.60.120.200">
    <property type="match status" value="1"/>
</dbReference>
<evidence type="ECO:0000256" key="3">
    <source>
        <dbReference type="ARBA" id="ARBA00022801"/>
    </source>
</evidence>
<dbReference type="InterPro" id="IPR008263">
    <property type="entry name" value="GH16_AS"/>
</dbReference>
<organism evidence="8 9">
    <name type="scientific">Hallerella succinigenes</name>
    <dbReference type="NCBI Taxonomy" id="1896222"/>
    <lineage>
        <taxon>Bacteria</taxon>
        <taxon>Pseudomonadati</taxon>
        <taxon>Fibrobacterota</taxon>
        <taxon>Fibrobacteria</taxon>
        <taxon>Fibrobacterales</taxon>
        <taxon>Fibrobacteraceae</taxon>
        <taxon>Hallerella</taxon>
    </lineage>
</organism>
<dbReference type="PROSITE" id="PS01034">
    <property type="entry name" value="GH16_1"/>
    <property type="match status" value="1"/>
</dbReference>
<keyword evidence="3 8" id="KW-0378">Hydrolase</keyword>
<dbReference type="PANTHER" id="PTHR10963:SF22">
    <property type="entry name" value="GLYCOSIDASE CRH2-RELATED"/>
    <property type="match status" value="1"/>
</dbReference>
<evidence type="ECO:0000313" key="9">
    <source>
        <dbReference type="Proteomes" id="UP000231134"/>
    </source>
</evidence>
<feature type="domain" description="GH16" evidence="7">
    <location>
        <begin position="1"/>
        <end position="199"/>
    </location>
</feature>
<evidence type="ECO:0000256" key="2">
    <source>
        <dbReference type="ARBA" id="ARBA00022729"/>
    </source>
</evidence>
<evidence type="ECO:0000313" key="8">
    <source>
        <dbReference type="EMBL" id="PJJ40757.1"/>
    </source>
</evidence>
<comment type="caution">
    <text evidence="8">The sequence shown here is derived from an EMBL/GenBank/DDBJ whole genome shotgun (WGS) entry which is preliminary data.</text>
</comment>
<dbReference type="InterPro" id="IPR000757">
    <property type="entry name" value="Beta-glucanase-like"/>
</dbReference>
<accession>A0A2M9A548</accession>
<evidence type="ECO:0000256" key="4">
    <source>
        <dbReference type="ARBA" id="ARBA00023295"/>
    </source>
</evidence>
<comment type="similarity">
    <text evidence="1">Belongs to the glycosyl hydrolase 16 family.</text>
</comment>
<reference evidence="8 9" key="1">
    <citation type="submission" date="2017-11" db="EMBL/GenBank/DDBJ databases">
        <title>Animal gut microbial communities from fecal samples from Wisconsin, USA.</title>
        <authorList>
            <person name="Neumann A."/>
        </authorList>
    </citation>
    <scope>NUCLEOTIDE SEQUENCE [LARGE SCALE GENOMIC DNA]</scope>
    <source>
        <strain evidence="8 9">UWS3</strain>
    </source>
</reference>
<dbReference type="PRINTS" id="PR00737">
    <property type="entry name" value="GLHYDRLASE16"/>
</dbReference>
<evidence type="ECO:0000256" key="1">
    <source>
        <dbReference type="ARBA" id="ARBA00006865"/>
    </source>
</evidence>
<keyword evidence="2 6" id="KW-0732">Signal</keyword>
<protein>
    <submittedName>
        <fullName evidence="8">Glycosyl hydrolase family 16</fullName>
    </submittedName>
</protein>
<dbReference type="OrthoDB" id="9809583at2"/>
<dbReference type="PANTHER" id="PTHR10963">
    <property type="entry name" value="GLYCOSYL HYDROLASE-RELATED"/>
    <property type="match status" value="1"/>
</dbReference>
<dbReference type="GO" id="GO:0004553">
    <property type="term" value="F:hydrolase activity, hydrolyzing O-glycosyl compounds"/>
    <property type="evidence" value="ECO:0007669"/>
    <property type="project" value="InterPro"/>
</dbReference>
<gene>
    <name evidence="8" type="ORF">BGX16_0699</name>
</gene>
<name>A0A2M9A548_9BACT</name>
<dbReference type="RefSeq" id="WP_100424810.1">
    <property type="nucleotide sequence ID" value="NZ_PGEX01000001.1"/>
</dbReference>
<dbReference type="GO" id="GO:0005975">
    <property type="term" value="P:carbohydrate metabolic process"/>
    <property type="evidence" value="ECO:0007669"/>
    <property type="project" value="InterPro"/>
</dbReference>
<feature type="active site" description="Nucleophile" evidence="5">
    <location>
        <position position="75"/>
    </location>
</feature>
<dbReference type="Proteomes" id="UP000231134">
    <property type="component" value="Unassembled WGS sequence"/>
</dbReference>